<dbReference type="AlphaFoldDB" id="K2PHV0"/>
<keyword evidence="8" id="KW-1185">Reference proteome</keyword>
<dbReference type="Gene3D" id="1.10.760.10">
    <property type="entry name" value="Cytochrome c-like domain"/>
    <property type="match status" value="1"/>
</dbReference>
<dbReference type="InterPro" id="IPR036909">
    <property type="entry name" value="Cyt_c-like_dom_sf"/>
</dbReference>
<dbReference type="GO" id="GO:0020037">
    <property type="term" value="F:heme binding"/>
    <property type="evidence" value="ECO:0007669"/>
    <property type="project" value="InterPro"/>
</dbReference>
<sequence>MTRIRAISAGLGAFLITSLAASVLLAGEAAERSDLTPKDKARVASVTRPTEDFSKAEGFELMQGGAGTSPRGVSADSFSDFSANITFAEEEEFKLGNALFRKLWVSSPSSTQASDGLGPLFNARACQSCHLKDGRGHPPEGDRDHTSMFFRLARPAATTEEQAKLDRLDAASLPDPVYGGQLQDQAIPGMAAEGRMAITYVEQTVNLSGGETVTLRRPSYSVSDLNYGPLDPTTTLSPRIANPMIGLGLIEAIPEEDIRALADPDDLDGDGISGKAQRARDHRTGEIKLGRFGWKAQNASVRDQSSSAFAGDIGISTPDDIRHFGDCTEKQTACFEAATGVQPRLGDTEAPDPVLELVTFYAKNLAVPKRRDVDDAQVLRGKEIFYASDCIACHRPKFVTSRKAENKAQAFQLIWPYSDFLLHDMGEGLADGQAVGDATGREWRTPPLWGIGLTQVVSGHSFFLHDGRARNLTEAILWHGGEAEAARKAFAAANPEDRKALITFLESL</sequence>
<evidence type="ECO:0000313" key="7">
    <source>
        <dbReference type="EMBL" id="EKF60423.1"/>
    </source>
</evidence>
<comment type="caution">
    <text evidence="7">The sequence shown here is derived from an EMBL/GenBank/DDBJ whole genome shotgun (WGS) entry which is preliminary data.</text>
</comment>
<dbReference type="InterPro" id="IPR010538">
    <property type="entry name" value="DHOR"/>
</dbReference>
<dbReference type="PROSITE" id="PS51007">
    <property type="entry name" value="CYTC"/>
    <property type="match status" value="1"/>
</dbReference>
<evidence type="ECO:0000256" key="3">
    <source>
        <dbReference type="ARBA" id="ARBA00023004"/>
    </source>
</evidence>
<evidence type="ECO:0000256" key="2">
    <source>
        <dbReference type="ARBA" id="ARBA00022723"/>
    </source>
</evidence>
<dbReference type="SUPFAM" id="SSF46626">
    <property type="entry name" value="Cytochrome c"/>
    <property type="match status" value="1"/>
</dbReference>
<dbReference type="RefSeq" id="WP_006725026.1">
    <property type="nucleotide sequence ID" value="NZ_ALJF01000004.1"/>
</dbReference>
<dbReference type="EMBL" id="ALJF01000004">
    <property type="protein sequence ID" value="EKF60423.1"/>
    <property type="molecule type" value="Genomic_DNA"/>
</dbReference>
<feature type="signal peptide" evidence="5">
    <location>
        <begin position="1"/>
        <end position="20"/>
    </location>
</feature>
<dbReference type="PIRSF" id="PIRSF028099">
    <property type="entry name" value="DUF1111"/>
    <property type="match status" value="1"/>
</dbReference>
<evidence type="ECO:0000256" key="1">
    <source>
        <dbReference type="ARBA" id="ARBA00022617"/>
    </source>
</evidence>
<gene>
    <name evidence="7" type="ORF">QWE_05138</name>
</gene>
<keyword evidence="1 4" id="KW-0349">Heme</keyword>
<dbReference type="GO" id="GO:0046872">
    <property type="term" value="F:metal ion binding"/>
    <property type="evidence" value="ECO:0007669"/>
    <property type="project" value="UniProtKB-KW"/>
</dbReference>
<dbReference type="GO" id="GO:0004130">
    <property type="term" value="F:cytochrome-c peroxidase activity"/>
    <property type="evidence" value="ECO:0007669"/>
    <property type="project" value="TreeGrafter"/>
</dbReference>
<dbReference type="Pfam" id="PF06537">
    <property type="entry name" value="DHOR"/>
    <property type="match status" value="1"/>
</dbReference>
<dbReference type="GO" id="GO:0009055">
    <property type="term" value="F:electron transfer activity"/>
    <property type="evidence" value="ECO:0007669"/>
    <property type="project" value="InterPro"/>
</dbReference>
<protein>
    <recommendedName>
        <fullName evidence="6">Cytochrome c domain-containing protein</fullName>
    </recommendedName>
</protein>
<dbReference type="STRING" id="1156935.QWE_05138"/>
<proteinExistence type="predicted"/>
<accession>K2PHV0</accession>
<keyword evidence="2 4" id="KW-0479">Metal-binding</keyword>
<dbReference type="InterPro" id="IPR051395">
    <property type="entry name" value="Cytochrome_c_Peroxidase/MauG"/>
</dbReference>
<evidence type="ECO:0000256" key="5">
    <source>
        <dbReference type="SAM" id="SignalP"/>
    </source>
</evidence>
<reference evidence="7 8" key="1">
    <citation type="journal article" date="2012" name="J. Bacteriol.">
        <title>Draft Genome Sequence of Agrobacterium albertimagni Strain AOL15.</title>
        <authorList>
            <person name="Trimble W.L."/>
            <person name="Phung le T."/>
            <person name="Meyer F."/>
            <person name="Gilbert J.A."/>
            <person name="Silver S."/>
        </authorList>
    </citation>
    <scope>NUCLEOTIDE SEQUENCE [LARGE SCALE GENOMIC DNA]</scope>
    <source>
        <strain evidence="7 8">AOL15</strain>
    </source>
</reference>
<dbReference type="eggNOG" id="COG3488">
    <property type="taxonomic scope" value="Bacteria"/>
</dbReference>
<evidence type="ECO:0000259" key="6">
    <source>
        <dbReference type="PROSITE" id="PS51007"/>
    </source>
</evidence>
<evidence type="ECO:0000256" key="4">
    <source>
        <dbReference type="PROSITE-ProRule" id="PRU00433"/>
    </source>
</evidence>
<evidence type="ECO:0000313" key="8">
    <source>
        <dbReference type="Proteomes" id="UP000007123"/>
    </source>
</evidence>
<feature type="domain" description="Cytochrome c" evidence="6">
    <location>
        <begin position="376"/>
        <end position="508"/>
    </location>
</feature>
<organism evidence="7 8">
    <name type="scientific">Agrobacterium albertimagni AOL15</name>
    <dbReference type="NCBI Taxonomy" id="1156935"/>
    <lineage>
        <taxon>Bacteria</taxon>
        <taxon>Pseudomonadati</taxon>
        <taxon>Pseudomonadota</taxon>
        <taxon>Alphaproteobacteria</taxon>
        <taxon>Hyphomicrobiales</taxon>
        <taxon>Rhizobiaceae</taxon>
        <taxon>Rhizobium/Agrobacterium group</taxon>
        <taxon>Agrobacterium</taxon>
    </lineage>
</organism>
<dbReference type="InterPro" id="IPR009056">
    <property type="entry name" value="Cyt_c-like_dom"/>
</dbReference>
<dbReference type="PANTHER" id="PTHR30600:SF4">
    <property type="entry name" value="CYTOCHROME C DOMAIN-CONTAINING PROTEIN"/>
    <property type="match status" value="1"/>
</dbReference>
<name>K2PHV0_9HYPH</name>
<feature type="chain" id="PRO_5003866324" description="Cytochrome c domain-containing protein" evidence="5">
    <location>
        <begin position="21"/>
        <end position="508"/>
    </location>
</feature>
<dbReference type="PATRIC" id="fig|1156935.5.peg.1038"/>
<keyword evidence="3 4" id="KW-0408">Iron</keyword>
<dbReference type="OrthoDB" id="9805202at2"/>
<dbReference type="Proteomes" id="UP000007123">
    <property type="component" value="Unassembled WGS sequence"/>
</dbReference>
<dbReference type="PANTHER" id="PTHR30600">
    <property type="entry name" value="CYTOCHROME C PEROXIDASE-RELATED"/>
    <property type="match status" value="1"/>
</dbReference>
<keyword evidence="5" id="KW-0732">Signal</keyword>